<organism evidence="9">
    <name type="scientific">uncultured Thermomicrobiales bacterium</name>
    <dbReference type="NCBI Taxonomy" id="1645740"/>
    <lineage>
        <taxon>Bacteria</taxon>
        <taxon>Pseudomonadati</taxon>
        <taxon>Thermomicrobiota</taxon>
        <taxon>Thermomicrobia</taxon>
        <taxon>Thermomicrobiales</taxon>
        <taxon>environmental samples</taxon>
    </lineage>
</organism>
<feature type="domain" description="ABC transmembrane type-1" evidence="8">
    <location>
        <begin position="106"/>
        <end position="295"/>
    </location>
</feature>
<keyword evidence="5 7" id="KW-1133">Transmembrane helix</keyword>
<keyword evidence="6 7" id="KW-0472">Membrane</keyword>
<dbReference type="PROSITE" id="PS50928">
    <property type="entry name" value="ABC_TM1"/>
    <property type="match status" value="1"/>
</dbReference>
<evidence type="ECO:0000256" key="1">
    <source>
        <dbReference type="ARBA" id="ARBA00004651"/>
    </source>
</evidence>
<evidence type="ECO:0000256" key="3">
    <source>
        <dbReference type="ARBA" id="ARBA00022475"/>
    </source>
</evidence>
<dbReference type="PANTHER" id="PTHR43744">
    <property type="entry name" value="ABC TRANSPORTER PERMEASE PROTEIN MG189-RELATED-RELATED"/>
    <property type="match status" value="1"/>
</dbReference>
<keyword evidence="4 7" id="KW-0812">Transmembrane</keyword>
<feature type="transmembrane region" description="Helical" evidence="7">
    <location>
        <begin position="142"/>
        <end position="162"/>
    </location>
</feature>
<dbReference type="Gene3D" id="1.10.3720.10">
    <property type="entry name" value="MetI-like"/>
    <property type="match status" value="1"/>
</dbReference>
<accession>A0A6J4TRK5</accession>
<dbReference type="InterPro" id="IPR035906">
    <property type="entry name" value="MetI-like_sf"/>
</dbReference>
<evidence type="ECO:0000256" key="4">
    <source>
        <dbReference type="ARBA" id="ARBA00022692"/>
    </source>
</evidence>
<evidence type="ECO:0000313" key="9">
    <source>
        <dbReference type="EMBL" id="CAA9529934.1"/>
    </source>
</evidence>
<dbReference type="CDD" id="cd06261">
    <property type="entry name" value="TM_PBP2"/>
    <property type="match status" value="1"/>
</dbReference>
<proteinExistence type="inferred from homology"/>
<dbReference type="Pfam" id="PF00528">
    <property type="entry name" value="BPD_transp_1"/>
    <property type="match status" value="1"/>
</dbReference>
<keyword evidence="3" id="KW-1003">Cell membrane</keyword>
<dbReference type="PANTHER" id="PTHR43744:SF12">
    <property type="entry name" value="ABC TRANSPORTER PERMEASE PROTEIN MG189-RELATED"/>
    <property type="match status" value="1"/>
</dbReference>
<feature type="transmembrane region" description="Helical" evidence="7">
    <location>
        <begin position="110"/>
        <end position="130"/>
    </location>
</feature>
<feature type="transmembrane region" description="Helical" evidence="7">
    <location>
        <begin position="277"/>
        <end position="295"/>
    </location>
</feature>
<comment type="similarity">
    <text evidence="7">Belongs to the binding-protein-dependent transport system permease family.</text>
</comment>
<evidence type="ECO:0000256" key="2">
    <source>
        <dbReference type="ARBA" id="ARBA00022448"/>
    </source>
</evidence>
<dbReference type="SUPFAM" id="SSF161098">
    <property type="entry name" value="MetI-like"/>
    <property type="match status" value="1"/>
</dbReference>
<dbReference type="EMBL" id="CADCWE010000047">
    <property type="protein sequence ID" value="CAA9529934.1"/>
    <property type="molecule type" value="Genomic_DNA"/>
</dbReference>
<sequence length="310" mass="34536">MSASTTPTIGPAAAAAATGADLDARPFAGASRAGRWRRTGERYLLWLFLGLGSVIMVGPFYWTLVTSFKERRELLAYPPTWWPEVFTGVHWRALNDLTVGSFPLFFRNSLFLTFTITAITLLTSSMAGYVFAKIEFRGRDRLFWVVLAMMMIPFTVTLIPSYALMADLGWINSYWALIVPIAVNPFGIFLMRQFMFSIPNDLIDASRVDGASEFHIFFKIVLPLSQAALGALAILTFMYQWDNFLWPLIILNDPEKYTLPLGLAQFRGRLGTDVGPTAAGAMISVIPVLVIYAFAQRKFIEGIAMTGLKG</sequence>
<protein>
    <submittedName>
        <fullName evidence="9">ABC transporter, permease protein 2 (Cluster 1, maltose/g3p/polyamine/iron)</fullName>
    </submittedName>
</protein>
<dbReference type="GO" id="GO:0055085">
    <property type="term" value="P:transmembrane transport"/>
    <property type="evidence" value="ECO:0007669"/>
    <property type="project" value="InterPro"/>
</dbReference>
<gene>
    <name evidence="9" type="ORF">AVDCRST_MAG73-867</name>
</gene>
<reference evidence="9" key="1">
    <citation type="submission" date="2020-02" db="EMBL/GenBank/DDBJ databases">
        <authorList>
            <person name="Meier V. D."/>
        </authorList>
    </citation>
    <scope>NUCLEOTIDE SEQUENCE</scope>
    <source>
        <strain evidence="9">AVDCRST_MAG73</strain>
    </source>
</reference>
<dbReference type="AlphaFoldDB" id="A0A6J4TRK5"/>
<feature type="transmembrane region" description="Helical" evidence="7">
    <location>
        <begin position="174"/>
        <end position="195"/>
    </location>
</feature>
<dbReference type="GO" id="GO:0005886">
    <property type="term" value="C:plasma membrane"/>
    <property type="evidence" value="ECO:0007669"/>
    <property type="project" value="UniProtKB-SubCell"/>
</dbReference>
<name>A0A6J4TRK5_9BACT</name>
<dbReference type="InterPro" id="IPR000515">
    <property type="entry name" value="MetI-like"/>
</dbReference>
<evidence type="ECO:0000259" key="8">
    <source>
        <dbReference type="PROSITE" id="PS50928"/>
    </source>
</evidence>
<evidence type="ECO:0000256" key="7">
    <source>
        <dbReference type="RuleBase" id="RU363032"/>
    </source>
</evidence>
<keyword evidence="2 7" id="KW-0813">Transport</keyword>
<evidence type="ECO:0000256" key="6">
    <source>
        <dbReference type="ARBA" id="ARBA00023136"/>
    </source>
</evidence>
<feature type="transmembrane region" description="Helical" evidence="7">
    <location>
        <begin position="43"/>
        <end position="62"/>
    </location>
</feature>
<comment type="subcellular location">
    <subcellularLocation>
        <location evidence="1 7">Cell membrane</location>
        <topology evidence="1 7">Multi-pass membrane protein</topology>
    </subcellularLocation>
</comment>
<evidence type="ECO:0000256" key="5">
    <source>
        <dbReference type="ARBA" id="ARBA00022989"/>
    </source>
</evidence>
<feature type="transmembrane region" description="Helical" evidence="7">
    <location>
        <begin position="216"/>
        <end position="239"/>
    </location>
</feature>